<evidence type="ECO:0000313" key="3">
    <source>
        <dbReference type="Proteomes" id="UP000015241"/>
    </source>
</evidence>
<feature type="region of interest" description="Disordered" evidence="1">
    <location>
        <begin position="93"/>
        <end position="140"/>
    </location>
</feature>
<dbReference type="AlphaFoldDB" id="S8EJ50"/>
<protein>
    <submittedName>
        <fullName evidence="2">Uncharacterized protein</fullName>
    </submittedName>
</protein>
<feature type="compositionally biased region" description="Low complexity" evidence="1">
    <location>
        <begin position="26"/>
        <end position="50"/>
    </location>
</feature>
<evidence type="ECO:0000313" key="2">
    <source>
        <dbReference type="EMBL" id="EPT03329.1"/>
    </source>
</evidence>
<dbReference type="EMBL" id="KE504130">
    <property type="protein sequence ID" value="EPT03329.1"/>
    <property type="molecule type" value="Genomic_DNA"/>
</dbReference>
<name>S8EJ50_FOMSC</name>
<keyword evidence="3" id="KW-1185">Reference proteome</keyword>
<dbReference type="Proteomes" id="UP000015241">
    <property type="component" value="Unassembled WGS sequence"/>
</dbReference>
<dbReference type="OrthoDB" id="2814679at2759"/>
<sequence length="213" mass="23572">MSTLEADLYFDFEAWDRYKSPVKTNAAHAATSSEPTSPSPATHPTTPSSERPASNVMLNFTLRYTPQRPSTAPVSSSAPQVAPPHSELLKFEVRHQPPGDGPVAGPSSSAGTKCPREDSTRTGALDTTPAQRPAKRARRDYRTHNCRWILDAGTCYFAGTSQQVWAHIREAHPRARQPIPEPQSDELPCNWNGCEHRGHPDSMRDHWIRTATP</sequence>
<gene>
    <name evidence="2" type="ORF">FOMPIDRAFT_89025</name>
</gene>
<dbReference type="InParanoid" id="S8EJ50"/>
<evidence type="ECO:0000256" key="1">
    <source>
        <dbReference type="SAM" id="MobiDB-lite"/>
    </source>
</evidence>
<accession>S8EJ50</accession>
<reference evidence="2 3" key="1">
    <citation type="journal article" date="2012" name="Science">
        <title>The Paleozoic origin of enzymatic lignin decomposition reconstructed from 31 fungal genomes.</title>
        <authorList>
            <person name="Floudas D."/>
            <person name="Binder M."/>
            <person name="Riley R."/>
            <person name="Barry K."/>
            <person name="Blanchette R.A."/>
            <person name="Henrissat B."/>
            <person name="Martinez A.T."/>
            <person name="Otillar R."/>
            <person name="Spatafora J.W."/>
            <person name="Yadav J.S."/>
            <person name="Aerts A."/>
            <person name="Benoit I."/>
            <person name="Boyd A."/>
            <person name="Carlson A."/>
            <person name="Copeland A."/>
            <person name="Coutinho P.M."/>
            <person name="de Vries R.P."/>
            <person name="Ferreira P."/>
            <person name="Findley K."/>
            <person name="Foster B."/>
            <person name="Gaskell J."/>
            <person name="Glotzer D."/>
            <person name="Gorecki P."/>
            <person name="Heitman J."/>
            <person name="Hesse C."/>
            <person name="Hori C."/>
            <person name="Igarashi K."/>
            <person name="Jurgens J.A."/>
            <person name="Kallen N."/>
            <person name="Kersten P."/>
            <person name="Kohler A."/>
            <person name="Kuees U."/>
            <person name="Kumar T.K.A."/>
            <person name="Kuo A."/>
            <person name="LaButti K."/>
            <person name="Larrondo L.F."/>
            <person name="Lindquist E."/>
            <person name="Ling A."/>
            <person name="Lombard V."/>
            <person name="Lucas S."/>
            <person name="Lundell T."/>
            <person name="Martin R."/>
            <person name="McLaughlin D.J."/>
            <person name="Morgenstern I."/>
            <person name="Morin E."/>
            <person name="Murat C."/>
            <person name="Nagy L.G."/>
            <person name="Nolan M."/>
            <person name="Ohm R.A."/>
            <person name="Patyshakuliyeva A."/>
            <person name="Rokas A."/>
            <person name="Ruiz-Duenas F.J."/>
            <person name="Sabat G."/>
            <person name="Salamov A."/>
            <person name="Samejima M."/>
            <person name="Schmutz J."/>
            <person name="Slot J.C."/>
            <person name="St John F."/>
            <person name="Stenlid J."/>
            <person name="Sun H."/>
            <person name="Sun S."/>
            <person name="Syed K."/>
            <person name="Tsang A."/>
            <person name="Wiebenga A."/>
            <person name="Young D."/>
            <person name="Pisabarro A."/>
            <person name="Eastwood D.C."/>
            <person name="Martin F."/>
            <person name="Cullen D."/>
            <person name="Grigoriev I.V."/>
            <person name="Hibbett D.S."/>
        </authorList>
    </citation>
    <scope>NUCLEOTIDE SEQUENCE</scope>
    <source>
        <strain evidence="3">FP-58527</strain>
    </source>
</reference>
<feature type="region of interest" description="Disordered" evidence="1">
    <location>
        <begin position="23"/>
        <end position="57"/>
    </location>
</feature>
<dbReference type="HOGENOM" id="CLU_1294430_0_0_1"/>
<organism evidence="2 3">
    <name type="scientific">Fomitopsis schrenkii</name>
    <name type="common">Brown rot fungus</name>
    <dbReference type="NCBI Taxonomy" id="2126942"/>
    <lineage>
        <taxon>Eukaryota</taxon>
        <taxon>Fungi</taxon>
        <taxon>Dikarya</taxon>
        <taxon>Basidiomycota</taxon>
        <taxon>Agaricomycotina</taxon>
        <taxon>Agaricomycetes</taxon>
        <taxon>Polyporales</taxon>
        <taxon>Fomitopsis</taxon>
    </lineage>
</organism>
<proteinExistence type="predicted"/>